<evidence type="ECO:0000256" key="8">
    <source>
        <dbReference type="ARBA" id="ARBA00032788"/>
    </source>
</evidence>
<reference evidence="12 13" key="1">
    <citation type="submission" date="2016-09" db="EMBL/GenBank/DDBJ databases">
        <title>Photobacterium proteolyticum sp. nov. a protease producing bacterium isolated from ocean sediments of Laizhou Bay.</title>
        <authorList>
            <person name="Li Y."/>
        </authorList>
    </citation>
    <scope>NUCLEOTIDE SEQUENCE [LARGE SCALE GENOMIC DNA]</scope>
    <source>
        <strain evidence="12 13">13-12</strain>
    </source>
</reference>
<dbReference type="InterPro" id="IPR042128">
    <property type="entry name" value="NuoE_dom"/>
</dbReference>
<evidence type="ECO:0000256" key="9">
    <source>
        <dbReference type="ARBA" id="ARBA00034078"/>
    </source>
</evidence>
<evidence type="ECO:0000256" key="7">
    <source>
        <dbReference type="ARBA" id="ARBA00031580"/>
    </source>
</evidence>
<dbReference type="Gene3D" id="1.10.10.1590">
    <property type="entry name" value="NADH-quinone oxidoreductase subunit E"/>
    <property type="match status" value="1"/>
</dbReference>
<dbReference type="Proteomes" id="UP000186905">
    <property type="component" value="Unassembled WGS sequence"/>
</dbReference>
<evidence type="ECO:0000256" key="5">
    <source>
        <dbReference type="ARBA" id="ARBA00023004"/>
    </source>
</evidence>
<comment type="cofactor">
    <cofactor evidence="9">
        <name>[2Fe-2S] cluster</name>
        <dbReference type="ChEBI" id="CHEBI:190135"/>
    </cofactor>
</comment>
<dbReference type="PANTHER" id="PTHR10371:SF3">
    <property type="entry name" value="NADH DEHYDROGENASE [UBIQUINONE] FLAVOPROTEIN 2, MITOCHONDRIAL"/>
    <property type="match status" value="1"/>
</dbReference>
<proteinExistence type="inferred from homology"/>
<dbReference type="PANTHER" id="PTHR10371">
    <property type="entry name" value="NADH DEHYDROGENASE UBIQUINONE FLAVOPROTEIN 2, MITOCHONDRIAL"/>
    <property type="match status" value="1"/>
</dbReference>
<comment type="caution">
    <text evidence="12">The sequence shown here is derived from an EMBL/GenBank/DDBJ whole genome shotgun (WGS) entry which is preliminary data.</text>
</comment>
<dbReference type="Pfam" id="PF01257">
    <property type="entry name" value="2Fe-2S_thioredx"/>
    <property type="match status" value="1"/>
</dbReference>
<evidence type="ECO:0000256" key="3">
    <source>
        <dbReference type="ARBA" id="ARBA00022714"/>
    </source>
</evidence>
<dbReference type="InterPro" id="IPR041921">
    <property type="entry name" value="NuoE_N"/>
</dbReference>
<keyword evidence="3 11" id="KW-0001">2Fe-2S</keyword>
<dbReference type="OrthoDB" id="9807941at2"/>
<dbReference type="GO" id="GO:0051537">
    <property type="term" value="F:2 iron, 2 sulfur cluster binding"/>
    <property type="evidence" value="ECO:0007669"/>
    <property type="project" value="UniProtKB-KW"/>
</dbReference>
<dbReference type="InterPro" id="IPR002023">
    <property type="entry name" value="NuoE-like"/>
</dbReference>
<dbReference type="GO" id="GO:0046872">
    <property type="term" value="F:metal ion binding"/>
    <property type="evidence" value="ECO:0007669"/>
    <property type="project" value="UniProtKB-KW"/>
</dbReference>
<protein>
    <recommendedName>
        <fullName evidence="2">NADH-quinone oxidoreductase subunit E</fullName>
    </recommendedName>
    <alternativeName>
        <fullName evidence="7">NADH dehydrogenase I subunit E</fullName>
    </alternativeName>
    <alternativeName>
        <fullName evidence="8">NDH-1 subunit E</fullName>
    </alternativeName>
</protein>
<evidence type="ECO:0000256" key="10">
    <source>
        <dbReference type="ARBA" id="ARBA00047712"/>
    </source>
</evidence>
<comment type="catalytic activity">
    <reaction evidence="10">
        <text>a quinone + NADH + 5 H(+)(in) = a quinol + NAD(+) + 4 H(+)(out)</text>
        <dbReference type="Rhea" id="RHEA:57888"/>
        <dbReference type="ChEBI" id="CHEBI:15378"/>
        <dbReference type="ChEBI" id="CHEBI:24646"/>
        <dbReference type="ChEBI" id="CHEBI:57540"/>
        <dbReference type="ChEBI" id="CHEBI:57945"/>
        <dbReference type="ChEBI" id="CHEBI:132124"/>
    </reaction>
</comment>
<feature type="binding site" evidence="11">
    <location>
        <position position="125"/>
    </location>
    <ligand>
        <name>[2Fe-2S] cluster</name>
        <dbReference type="ChEBI" id="CHEBI:190135"/>
    </ligand>
</feature>
<keyword evidence="13" id="KW-1185">Reference proteome</keyword>
<keyword evidence="6 11" id="KW-0411">Iron-sulfur</keyword>
<dbReference type="PROSITE" id="PS01099">
    <property type="entry name" value="COMPLEX1_24K"/>
    <property type="match status" value="1"/>
</dbReference>
<name>A0A1Q9GCZ4_9GAMM</name>
<gene>
    <name evidence="12" type="ORF">BIT28_24915</name>
</gene>
<evidence type="ECO:0000256" key="4">
    <source>
        <dbReference type="ARBA" id="ARBA00022723"/>
    </source>
</evidence>
<comment type="cofactor">
    <cofactor evidence="11">
        <name>[2Fe-2S] cluster</name>
        <dbReference type="ChEBI" id="CHEBI:190135"/>
    </cofactor>
    <text evidence="11">Binds 1 [2Fe-2S] cluster.</text>
</comment>
<sequence>MNREQFKHEVEEICRIYPIRRSALMPALHLAQQEYGYLSTQIMQEVADILELPPVQVYEVASFYSLYHTRPIGSCHLQLCTNVSCMLANAEKLMNEIKQTLAIEQEQTTPDGRFTLSAVECLGACDKAPVLQVNNDPYIEQLSEPQLRQLLAQLIEHTQAPAGWHQSEADKIIKVRNV</sequence>
<evidence type="ECO:0000256" key="2">
    <source>
        <dbReference type="ARBA" id="ARBA00019898"/>
    </source>
</evidence>
<evidence type="ECO:0000256" key="1">
    <source>
        <dbReference type="ARBA" id="ARBA00010643"/>
    </source>
</evidence>
<dbReference type="SUPFAM" id="SSF52833">
    <property type="entry name" value="Thioredoxin-like"/>
    <property type="match status" value="1"/>
</dbReference>
<dbReference type="STRING" id="1903952.BIT28_24915"/>
<evidence type="ECO:0000256" key="6">
    <source>
        <dbReference type="ARBA" id="ARBA00023014"/>
    </source>
</evidence>
<feature type="binding site" evidence="11">
    <location>
        <position position="85"/>
    </location>
    <ligand>
        <name>[2Fe-2S] cluster</name>
        <dbReference type="ChEBI" id="CHEBI:190135"/>
    </ligand>
</feature>
<evidence type="ECO:0000313" key="12">
    <source>
        <dbReference type="EMBL" id="OLQ72260.1"/>
    </source>
</evidence>
<feature type="binding site" evidence="11">
    <location>
        <position position="121"/>
    </location>
    <ligand>
        <name>[2Fe-2S] cluster</name>
        <dbReference type="ChEBI" id="CHEBI:190135"/>
    </ligand>
</feature>
<dbReference type="InterPro" id="IPR036249">
    <property type="entry name" value="Thioredoxin-like_sf"/>
</dbReference>
<accession>A0A1Q9GCZ4</accession>
<dbReference type="GO" id="GO:0003954">
    <property type="term" value="F:NADH dehydrogenase activity"/>
    <property type="evidence" value="ECO:0007669"/>
    <property type="project" value="TreeGrafter"/>
</dbReference>
<dbReference type="RefSeq" id="WP_075767237.1">
    <property type="nucleotide sequence ID" value="NZ_MJIL01000092.1"/>
</dbReference>
<evidence type="ECO:0000256" key="11">
    <source>
        <dbReference type="PIRSR" id="PIRSR000216-1"/>
    </source>
</evidence>
<keyword evidence="5 11" id="KW-0408">Iron</keyword>
<dbReference type="FunFam" id="1.10.10.1590:FF:000001">
    <property type="entry name" value="NADH-quinone oxidoreductase subunit E"/>
    <property type="match status" value="1"/>
</dbReference>
<evidence type="ECO:0000313" key="13">
    <source>
        <dbReference type="Proteomes" id="UP000186905"/>
    </source>
</evidence>
<organism evidence="12 13">
    <name type="scientific">Photobacterium proteolyticum</name>
    <dbReference type="NCBI Taxonomy" id="1903952"/>
    <lineage>
        <taxon>Bacteria</taxon>
        <taxon>Pseudomonadati</taxon>
        <taxon>Pseudomonadota</taxon>
        <taxon>Gammaproteobacteria</taxon>
        <taxon>Vibrionales</taxon>
        <taxon>Vibrionaceae</taxon>
        <taxon>Photobacterium</taxon>
    </lineage>
</organism>
<dbReference type="CDD" id="cd03064">
    <property type="entry name" value="TRX_Fd_NuoE"/>
    <property type="match status" value="1"/>
</dbReference>
<dbReference type="PIRSF" id="PIRSF000216">
    <property type="entry name" value="NADH_DH_24kDa"/>
    <property type="match status" value="1"/>
</dbReference>
<comment type="similarity">
    <text evidence="1">Belongs to the complex I 24 kDa subunit family.</text>
</comment>
<dbReference type="AlphaFoldDB" id="A0A1Q9GCZ4"/>
<dbReference type="EMBL" id="MJIL01000092">
    <property type="protein sequence ID" value="OLQ72260.1"/>
    <property type="molecule type" value="Genomic_DNA"/>
</dbReference>
<dbReference type="Gene3D" id="3.40.30.10">
    <property type="entry name" value="Glutaredoxin"/>
    <property type="match status" value="1"/>
</dbReference>
<feature type="binding site" evidence="11">
    <location>
        <position position="80"/>
    </location>
    <ligand>
        <name>[2Fe-2S] cluster</name>
        <dbReference type="ChEBI" id="CHEBI:190135"/>
    </ligand>
</feature>
<keyword evidence="4 11" id="KW-0479">Metal-binding</keyword>
<dbReference type="NCBIfam" id="TIGR01958">
    <property type="entry name" value="nuoE_fam"/>
    <property type="match status" value="1"/>
</dbReference>